<dbReference type="AlphaFoldDB" id="A0A9Q2NT27"/>
<evidence type="ECO:0000313" key="1">
    <source>
        <dbReference type="EMBL" id="MBM2413196.1"/>
    </source>
</evidence>
<evidence type="ECO:0000313" key="4">
    <source>
        <dbReference type="Proteomes" id="UP000809440"/>
    </source>
</evidence>
<name>A0A9Q2NT27_9RHOB</name>
<reference evidence="1 4" key="1">
    <citation type="submission" date="2021-01" db="EMBL/GenBank/DDBJ databases">
        <title>Diatom-associated Roseobacters Show Island Model of Population Structure.</title>
        <authorList>
            <person name="Qu L."/>
            <person name="Feng X."/>
            <person name="Chen Y."/>
            <person name="Li L."/>
            <person name="Wang X."/>
            <person name="Hu Z."/>
            <person name="Wang H."/>
            <person name="Luo H."/>
        </authorList>
    </citation>
    <scope>NUCLEOTIDE SEQUENCE</scope>
    <source>
        <strain evidence="2 4">CC28-63</strain>
        <strain evidence="1">CC28-69</strain>
    </source>
</reference>
<dbReference type="EMBL" id="JAFBXF010000007">
    <property type="protein sequence ID" value="MBM2417864.1"/>
    <property type="molecule type" value="Genomic_DNA"/>
</dbReference>
<dbReference type="RefSeq" id="WP_138487964.1">
    <property type="nucleotide sequence ID" value="NZ_JAFBWU010000007.1"/>
</dbReference>
<evidence type="ECO:0000313" key="2">
    <source>
        <dbReference type="EMBL" id="MBM2417864.1"/>
    </source>
</evidence>
<gene>
    <name evidence="1" type="ORF">JQX41_12835</name>
    <name evidence="2" type="ORF">JQX48_12840</name>
</gene>
<evidence type="ECO:0000313" key="3">
    <source>
        <dbReference type="Proteomes" id="UP000755667"/>
    </source>
</evidence>
<proteinExistence type="predicted"/>
<comment type="caution">
    <text evidence="1">The sequence shown here is derived from an EMBL/GenBank/DDBJ whole genome shotgun (WGS) entry which is preliminary data.</text>
</comment>
<keyword evidence="4" id="KW-1185">Reference proteome</keyword>
<dbReference type="Proteomes" id="UP000809440">
    <property type="component" value="Unassembled WGS sequence"/>
</dbReference>
<dbReference type="Proteomes" id="UP000755667">
    <property type="component" value="Unassembled WGS sequence"/>
</dbReference>
<organism evidence="1 3">
    <name type="scientific">Marivita cryptomonadis</name>
    <dbReference type="NCBI Taxonomy" id="505252"/>
    <lineage>
        <taxon>Bacteria</taxon>
        <taxon>Pseudomonadati</taxon>
        <taxon>Pseudomonadota</taxon>
        <taxon>Alphaproteobacteria</taxon>
        <taxon>Rhodobacterales</taxon>
        <taxon>Roseobacteraceae</taxon>
        <taxon>Marivita</taxon>
    </lineage>
</organism>
<sequence>MPTIADRVYDNGLTVLDTEANAIHICSSEPATFAAATTTASLGNSTSVSFGAPQDNTGAGGGREVVMAAITDGSITASGTATHFAVVDTVNSRLLVTGALTPSQAVTGGNNFSLGAITVGLPDPA</sequence>
<dbReference type="EMBL" id="JAFBXE010000007">
    <property type="protein sequence ID" value="MBM2413196.1"/>
    <property type="molecule type" value="Genomic_DNA"/>
</dbReference>
<accession>A0A9Q2NT27</accession>
<protein>
    <submittedName>
        <fullName evidence="1">Uncharacterized protein</fullName>
    </submittedName>
</protein>